<dbReference type="Proteomes" id="UP001470230">
    <property type="component" value="Unassembled WGS sequence"/>
</dbReference>
<comment type="caution">
    <text evidence="2">The sequence shown here is derived from an EMBL/GenBank/DDBJ whole genome shotgun (WGS) entry which is preliminary data.</text>
</comment>
<organism evidence="2 3">
    <name type="scientific">Tritrichomonas musculus</name>
    <dbReference type="NCBI Taxonomy" id="1915356"/>
    <lineage>
        <taxon>Eukaryota</taxon>
        <taxon>Metamonada</taxon>
        <taxon>Parabasalia</taxon>
        <taxon>Tritrichomonadida</taxon>
        <taxon>Tritrichomonadidae</taxon>
        <taxon>Tritrichomonas</taxon>
    </lineage>
</organism>
<evidence type="ECO:0000313" key="2">
    <source>
        <dbReference type="EMBL" id="KAK8838541.1"/>
    </source>
</evidence>
<dbReference type="EMBL" id="JAPFFF010000438">
    <property type="protein sequence ID" value="KAK8834295.1"/>
    <property type="molecule type" value="Genomic_DNA"/>
</dbReference>
<proteinExistence type="predicted"/>
<protein>
    <submittedName>
        <fullName evidence="2">Uncharacterized protein</fullName>
    </submittedName>
</protein>
<sequence>MNDLPKLSYRNDVISQLHEPSTSLERGKVLKMLYFAVESLYSNGIYIYPNVIELFKINGFKKTPLYNDAVFYVTENISKEIKCNLNWINHRNFRKSNSNDKNVVICYLLFLYQKHFIKYLQDFLSKKEPNKENIARLISSLEHAVENVPKKDNQIVQPLINYNKGNSKKVQKPKDKKTEKKNAHDNFFFVNDQDMKDIPDYDLFSPNDNFFSENEFDLIPF</sequence>
<gene>
    <name evidence="1" type="ORF">M9Y10_031725</name>
    <name evidence="2" type="ORF">M9Y10_033170</name>
</gene>
<accession>A0ABR2GXE3</accession>
<name>A0ABR2GXE3_9EUKA</name>
<dbReference type="EMBL" id="JAPFFF010000055">
    <property type="protein sequence ID" value="KAK8838541.1"/>
    <property type="molecule type" value="Genomic_DNA"/>
</dbReference>
<evidence type="ECO:0000313" key="1">
    <source>
        <dbReference type="EMBL" id="KAK8834295.1"/>
    </source>
</evidence>
<keyword evidence="3" id="KW-1185">Reference proteome</keyword>
<reference evidence="2 3" key="1">
    <citation type="submission" date="2024-04" db="EMBL/GenBank/DDBJ databases">
        <title>Tritrichomonas musculus Genome.</title>
        <authorList>
            <person name="Alves-Ferreira E."/>
            <person name="Grigg M."/>
            <person name="Lorenzi H."/>
            <person name="Galac M."/>
        </authorList>
    </citation>
    <scope>NUCLEOTIDE SEQUENCE [LARGE SCALE GENOMIC DNA]</scope>
    <source>
        <strain evidence="2 3">EAF2021</strain>
    </source>
</reference>
<evidence type="ECO:0000313" key="3">
    <source>
        <dbReference type="Proteomes" id="UP001470230"/>
    </source>
</evidence>